<reference evidence="2" key="1">
    <citation type="submission" date="2024-01" db="EMBL/GenBank/DDBJ databases">
        <authorList>
            <person name="Webb A."/>
        </authorList>
    </citation>
    <scope>NUCLEOTIDE SEQUENCE</scope>
    <source>
        <strain evidence="2">Pm1</strain>
    </source>
</reference>
<evidence type="ECO:0000313" key="3">
    <source>
        <dbReference type="Proteomes" id="UP001162060"/>
    </source>
</evidence>
<gene>
    <name evidence="2" type="ORF">PM001_LOCUS8511</name>
</gene>
<dbReference type="EMBL" id="CAKLBY020000068">
    <property type="protein sequence ID" value="CAK7923361.1"/>
    <property type="molecule type" value="Genomic_DNA"/>
</dbReference>
<dbReference type="AlphaFoldDB" id="A0AAV1TLV0"/>
<evidence type="ECO:0000313" key="2">
    <source>
        <dbReference type="EMBL" id="CAK7923361.1"/>
    </source>
</evidence>
<protein>
    <submittedName>
        <fullName evidence="2">Uncharacterized protein</fullName>
    </submittedName>
</protein>
<feature type="region of interest" description="Disordered" evidence="1">
    <location>
        <begin position="21"/>
        <end position="65"/>
    </location>
</feature>
<dbReference type="Proteomes" id="UP001162060">
    <property type="component" value="Unassembled WGS sequence"/>
</dbReference>
<comment type="caution">
    <text evidence="2">The sequence shown here is derived from an EMBL/GenBank/DDBJ whole genome shotgun (WGS) entry which is preliminary data.</text>
</comment>
<feature type="compositionally biased region" description="Low complexity" evidence="1">
    <location>
        <begin position="49"/>
        <end position="60"/>
    </location>
</feature>
<accession>A0AAV1TLV0</accession>
<feature type="region of interest" description="Disordered" evidence="1">
    <location>
        <begin position="80"/>
        <end position="157"/>
    </location>
</feature>
<feature type="compositionally biased region" description="Basic and acidic residues" evidence="1">
    <location>
        <begin position="148"/>
        <end position="157"/>
    </location>
</feature>
<feature type="compositionally biased region" description="Low complexity" evidence="1">
    <location>
        <begin position="28"/>
        <end position="37"/>
    </location>
</feature>
<organism evidence="2 3">
    <name type="scientific">Peronospora matthiolae</name>
    <dbReference type="NCBI Taxonomy" id="2874970"/>
    <lineage>
        <taxon>Eukaryota</taxon>
        <taxon>Sar</taxon>
        <taxon>Stramenopiles</taxon>
        <taxon>Oomycota</taxon>
        <taxon>Peronosporomycetes</taxon>
        <taxon>Peronosporales</taxon>
        <taxon>Peronosporaceae</taxon>
        <taxon>Peronospora</taxon>
    </lineage>
</organism>
<proteinExistence type="predicted"/>
<evidence type="ECO:0000256" key="1">
    <source>
        <dbReference type="SAM" id="MobiDB-lite"/>
    </source>
</evidence>
<sequence length="202" mass="21507">MVSKIKRVATAEARKAAARMCADRDSSSRASAVCDSSPVVFNSPRGESTRATGTSSASAADIANRNIDESDMELIYSGESDDVSDSKATHHASGSLGTDTARDRLAGSGQRGGIMSEIFGSNDRSDESSPHASPSNDRTRGYGGDAPIHLHERSNSRDRGVTGVMLMLTPIKRPGTEMSCATLLKWSLLGCRHPRGWNVWPP</sequence>
<name>A0AAV1TLV0_9STRA</name>